<dbReference type="Pfam" id="PF00672">
    <property type="entry name" value="HAMP"/>
    <property type="match status" value="1"/>
</dbReference>
<dbReference type="PANTHER" id="PTHR45436">
    <property type="entry name" value="SENSOR HISTIDINE KINASE YKOH"/>
    <property type="match status" value="1"/>
</dbReference>
<dbReference type="Gene3D" id="6.10.340.10">
    <property type="match status" value="1"/>
</dbReference>
<gene>
    <name evidence="15" type="ORF">A2519_15070</name>
</gene>
<evidence type="ECO:0000256" key="11">
    <source>
        <dbReference type="ARBA" id="ARBA00023136"/>
    </source>
</evidence>
<dbReference type="InterPro" id="IPR036097">
    <property type="entry name" value="HisK_dim/P_sf"/>
</dbReference>
<keyword evidence="7 12" id="KW-0812">Transmembrane</keyword>
<dbReference type="SMART" id="SM00387">
    <property type="entry name" value="HATPase_c"/>
    <property type="match status" value="1"/>
</dbReference>
<keyword evidence="11 12" id="KW-0472">Membrane</keyword>
<dbReference type="PRINTS" id="PR00344">
    <property type="entry name" value="BCTRLSENSOR"/>
</dbReference>
<protein>
    <recommendedName>
        <fullName evidence="3">histidine kinase</fullName>
        <ecNumber evidence="3">2.7.13.3</ecNumber>
    </recommendedName>
</protein>
<dbReference type="SUPFAM" id="SSF158472">
    <property type="entry name" value="HAMP domain-like"/>
    <property type="match status" value="1"/>
</dbReference>
<keyword evidence="6" id="KW-0808">Transferase</keyword>
<evidence type="ECO:0000256" key="10">
    <source>
        <dbReference type="ARBA" id="ARBA00023012"/>
    </source>
</evidence>
<evidence type="ECO:0000256" key="8">
    <source>
        <dbReference type="ARBA" id="ARBA00022777"/>
    </source>
</evidence>
<keyword evidence="9 12" id="KW-1133">Transmembrane helix</keyword>
<feature type="domain" description="Histidine kinase" evidence="13">
    <location>
        <begin position="395"/>
        <end position="614"/>
    </location>
</feature>
<dbReference type="GO" id="GO:0000155">
    <property type="term" value="F:phosphorelay sensor kinase activity"/>
    <property type="evidence" value="ECO:0007669"/>
    <property type="project" value="InterPro"/>
</dbReference>
<feature type="transmembrane region" description="Helical" evidence="12">
    <location>
        <begin position="12"/>
        <end position="33"/>
    </location>
</feature>
<evidence type="ECO:0000313" key="15">
    <source>
        <dbReference type="EMBL" id="OGK03294.1"/>
    </source>
</evidence>
<evidence type="ECO:0000256" key="12">
    <source>
        <dbReference type="SAM" id="Phobius"/>
    </source>
</evidence>
<name>A0A1F7F9E0_UNCRA</name>
<dbReference type="InterPro" id="IPR033463">
    <property type="entry name" value="sCache_3"/>
</dbReference>
<dbReference type="Gene3D" id="3.30.565.10">
    <property type="entry name" value="Histidine kinase-like ATPase, C-terminal domain"/>
    <property type="match status" value="1"/>
</dbReference>
<dbReference type="PROSITE" id="PS50885">
    <property type="entry name" value="HAMP"/>
    <property type="match status" value="1"/>
</dbReference>
<organism evidence="15 16">
    <name type="scientific">Candidatus Raymondbacteria bacterium RIFOXYD12_FULL_49_13</name>
    <dbReference type="NCBI Taxonomy" id="1817890"/>
    <lineage>
        <taxon>Bacteria</taxon>
        <taxon>Raymondiibacteriota</taxon>
    </lineage>
</organism>
<dbReference type="CDD" id="cd06225">
    <property type="entry name" value="HAMP"/>
    <property type="match status" value="1"/>
</dbReference>
<evidence type="ECO:0000256" key="7">
    <source>
        <dbReference type="ARBA" id="ARBA00022692"/>
    </source>
</evidence>
<dbReference type="GO" id="GO:0005886">
    <property type="term" value="C:plasma membrane"/>
    <property type="evidence" value="ECO:0007669"/>
    <property type="project" value="UniProtKB-SubCell"/>
</dbReference>
<evidence type="ECO:0000256" key="6">
    <source>
        <dbReference type="ARBA" id="ARBA00022679"/>
    </source>
</evidence>
<evidence type="ECO:0000256" key="2">
    <source>
        <dbReference type="ARBA" id="ARBA00004651"/>
    </source>
</evidence>
<feature type="domain" description="HAMP" evidence="14">
    <location>
        <begin position="320"/>
        <end position="373"/>
    </location>
</feature>
<dbReference type="SUPFAM" id="SSF47384">
    <property type="entry name" value="Homodimeric domain of signal transducing histidine kinase"/>
    <property type="match status" value="1"/>
</dbReference>
<dbReference type="SMART" id="SM00304">
    <property type="entry name" value="HAMP"/>
    <property type="match status" value="1"/>
</dbReference>
<comment type="subcellular location">
    <subcellularLocation>
        <location evidence="2">Cell membrane</location>
        <topology evidence="2">Multi-pass membrane protein</topology>
    </subcellularLocation>
</comment>
<dbReference type="SUPFAM" id="SSF55874">
    <property type="entry name" value="ATPase domain of HSP90 chaperone/DNA topoisomerase II/histidine kinase"/>
    <property type="match status" value="1"/>
</dbReference>
<dbReference type="InterPro" id="IPR003660">
    <property type="entry name" value="HAMP_dom"/>
</dbReference>
<evidence type="ECO:0000256" key="3">
    <source>
        <dbReference type="ARBA" id="ARBA00012438"/>
    </source>
</evidence>
<proteinExistence type="predicted"/>
<evidence type="ECO:0000259" key="14">
    <source>
        <dbReference type="PROSITE" id="PS50885"/>
    </source>
</evidence>
<dbReference type="InterPro" id="IPR036890">
    <property type="entry name" value="HATPase_C_sf"/>
</dbReference>
<dbReference type="EMBL" id="MFYX01000091">
    <property type="protein sequence ID" value="OGK03294.1"/>
    <property type="molecule type" value="Genomic_DNA"/>
</dbReference>
<dbReference type="Gene3D" id="1.10.287.130">
    <property type="match status" value="1"/>
</dbReference>
<dbReference type="SUPFAM" id="SSF103190">
    <property type="entry name" value="Sensory domain-like"/>
    <property type="match status" value="1"/>
</dbReference>
<evidence type="ECO:0000313" key="16">
    <source>
        <dbReference type="Proteomes" id="UP000179243"/>
    </source>
</evidence>
<dbReference type="Proteomes" id="UP000179243">
    <property type="component" value="Unassembled WGS sequence"/>
</dbReference>
<sequence length="616" mass="68530">MKNRSLRTNILFSFLAVIAILGLFKVFMGYYVINHYVVESAQTQVKNTLSTARSVLNGEIESIDRAFALVSVAGNIGEIKEIIGLDYLYVTGQDKFDSVQSEIVREAIKGNATGGLRIIGEAELISMNHALFDQSRITLKKTPRARPTADTILTRAMAIEYAKPFFNSAGRVDHVLYGGRIINRYFGLVDRIHDIVYEDKTYQSKPLGTVTIFLNDIRIATNVLTREGDRAVGTRVSEVVYRNVVEQGKTWIDRAFVVTDWYLTSYEPLRDIRGAIIGMLYVGVLEKPYTDMRRNYFFIVLCIIAGATLLATILSIILSRAVSRPLIDLVTATEQLSQGKLGWRTSGATRVREVTRLLSAFDTMAQRLKERDDSLHVTNEKLETLNKSYLDLIGMVAHELKGILASTVLNAYSLRDGFLGMLNFKQKKALNSIARNLDYFDATVKNFLNLSRIEKAELSLFPAEVKLKNDIIDAAVDAFGRQAYDKGMIIDNSVDPGLVLTADASLLQIVVNNLVLNAIKYGIKDGRIAISSRDLGGMAEVTVYNDGRPLTGDDKERLFKRFSRLAATPEGRKVHGTGIGLFITKEIVEKHGGAIRVEAGEKGNSFIFTVKKNIQA</sequence>
<dbReference type="InterPro" id="IPR029151">
    <property type="entry name" value="Sensor-like_sf"/>
</dbReference>
<evidence type="ECO:0000256" key="1">
    <source>
        <dbReference type="ARBA" id="ARBA00000085"/>
    </source>
</evidence>
<dbReference type="EC" id="2.7.13.3" evidence="3"/>
<dbReference type="InterPro" id="IPR050428">
    <property type="entry name" value="TCS_sensor_his_kinase"/>
</dbReference>
<evidence type="ECO:0000256" key="4">
    <source>
        <dbReference type="ARBA" id="ARBA00022475"/>
    </source>
</evidence>
<evidence type="ECO:0000259" key="13">
    <source>
        <dbReference type="PROSITE" id="PS50109"/>
    </source>
</evidence>
<keyword evidence="5" id="KW-0597">Phosphoprotein</keyword>
<evidence type="ECO:0000256" key="5">
    <source>
        <dbReference type="ARBA" id="ARBA00022553"/>
    </source>
</evidence>
<dbReference type="PROSITE" id="PS50109">
    <property type="entry name" value="HIS_KIN"/>
    <property type="match status" value="1"/>
</dbReference>
<dbReference type="PANTHER" id="PTHR45436:SF5">
    <property type="entry name" value="SENSOR HISTIDINE KINASE TRCS"/>
    <property type="match status" value="1"/>
</dbReference>
<dbReference type="Pfam" id="PF02518">
    <property type="entry name" value="HATPase_c"/>
    <property type="match status" value="1"/>
</dbReference>
<reference evidence="15 16" key="1">
    <citation type="journal article" date="2016" name="Nat. Commun.">
        <title>Thousands of microbial genomes shed light on interconnected biogeochemical processes in an aquifer system.</title>
        <authorList>
            <person name="Anantharaman K."/>
            <person name="Brown C.T."/>
            <person name="Hug L.A."/>
            <person name="Sharon I."/>
            <person name="Castelle C.J."/>
            <person name="Probst A.J."/>
            <person name="Thomas B.C."/>
            <person name="Singh A."/>
            <person name="Wilkins M.J."/>
            <person name="Karaoz U."/>
            <person name="Brodie E.L."/>
            <person name="Williams K.H."/>
            <person name="Hubbard S.S."/>
            <person name="Banfield J.F."/>
        </authorList>
    </citation>
    <scope>NUCLEOTIDE SEQUENCE [LARGE SCALE GENOMIC DNA]</scope>
</reference>
<feature type="transmembrane region" description="Helical" evidence="12">
    <location>
        <begin position="296"/>
        <end position="318"/>
    </location>
</feature>
<keyword evidence="8" id="KW-0418">Kinase</keyword>
<comment type="caution">
    <text evidence="15">The sequence shown here is derived from an EMBL/GenBank/DDBJ whole genome shotgun (WGS) entry which is preliminary data.</text>
</comment>
<dbReference type="InterPro" id="IPR003594">
    <property type="entry name" value="HATPase_dom"/>
</dbReference>
<comment type="catalytic activity">
    <reaction evidence="1">
        <text>ATP + protein L-histidine = ADP + protein N-phospho-L-histidine.</text>
        <dbReference type="EC" id="2.7.13.3"/>
    </reaction>
</comment>
<dbReference type="AlphaFoldDB" id="A0A1F7F9E0"/>
<evidence type="ECO:0000256" key="9">
    <source>
        <dbReference type="ARBA" id="ARBA00022989"/>
    </source>
</evidence>
<accession>A0A1F7F9E0</accession>
<keyword evidence="10" id="KW-0902">Two-component regulatory system</keyword>
<keyword evidence="4" id="KW-1003">Cell membrane</keyword>
<dbReference type="Pfam" id="PF17202">
    <property type="entry name" value="sCache_3_3"/>
    <property type="match status" value="1"/>
</dbReference>
<dbReference type="InterPro" id="IPR004358">
    <property type="entry name" value="Sig_transdc_His_kin-like_C"/>
</dbReference>
<dbReference type="InterPro" id="IPR005467">
    <property type="entry name" value="His_kinase_dom"/>
</dbReference>